<dbReference type="InterPro" id="IPR007110">
    <property type="entry name" value="Ig-like_dom"/>
</dbReference>
<dbReference type="PANTHER" id="PTHR21261:SF15">
    <property type="entry name" value="BEATEN PATH IIIA, ISOFORM D-RELATED"/>
    <property type="match status" value="1"/>
</dbReference>
<evidence type="ECO:0000313" key="2">
    <source>
        <dbReference type="Proteomes" id="UP000694843"/>
    </source>
</evidence>
<dbReference type="InterPro" id="IPR013783">
    <property type="entry name" value="Ig-like_fold"/>
</dbReference>
<dbReference type="Pfam" id="PF00047">
    <property type="entry name" value="ig"/>
    <property type="match status" value="1"/>
</dbReference>
<evidence type="ECO:0000313" key="3">
    <source>
        <dbReference type="RefSeq" id="XP_047739068.1"/>
    </source>
</evidence>
<name>A0A979FR00_HYAAZ</name>
<dbReference type="SUPFAM" id="SSF48726">
    <property type="entry name" value="Immunoglobulin"/>
    <property type="match status" value="2"/>
</dbReference>
<dbReference type="RefSeq" id="XP_047739068.1">
    <property type="nucleotide sequence ID" value="XM_047883112.1"/>
</dbReference>
<reference evidence="3" key="1">
    <citation type="submission" date="2025-08" db="UniProtKB">
        <authorList>
            <consortium name="RefSeq"/>
        </authorList>
    </citation>
    <scope>IDENTIFICATION</scope>
    <source>
        <tissue evidence="3">Whole organism</tissue>
    </source>
</reference>
<proteinExistence type="predicted"/>
<dbReference type="Gene3D" id="2.60.40.10">
    <property type="entry name" value="Immunoglobulins"/>
    <property type="match status" value="2"/>
</dbReference>
<dbReference type="InterPro" id="IPR036179">
    <property type="entry name" value="Ig-like_dom_sf"/>
</dbReference>
<keyword evidence="2" id="KW-1185">Reference proteome</keyword>
<dbReference type="Proteomes" id="UP000694843">
    <property type="component" value="Unplaced"/>
</dbReference>
<feature type="domain" description="Ig-like" evidence="1">
    <location>
        <begin position="298"/>
        <end position="395"/>
    </location>
</feature>
<dbReference type="GeneID" id="108671942"/>
<gene>
    <name evidence="3" type="primary">LOC108671942</name>
</gene>
<dbReference type="InterPro" id="IPR013151">
    <property type="entry name" value="Immunoglobulin_dom"/>
</dbReference>
<organism evidence="2 3">
    <name type="scientific">Hyalella azteca</name>
    <name type="common">Amphipod</name>
    <dbReference type="NCBI Taxonomy" id="294128"/>
    <lineage>
        <taxon>Eukaryota</taxon>
        <taxon>Metazoa</taxon>
        <taxon>Ecdysozoa</taxon>
        <taxon>Arthropoda</taxon>
        <taxon>Crustacea</taxon>
        <taxon>Multicrustacea</taxon>
        <taxon>Malacostraca</taxon>
        <taxon>Eumalacostraca</taxon>
        <taxon>Peracarida</taxon>
        <taxon>Amphipoda</taxon>
        <taxon>Senticaudata</taxon>
        <taxon>Talitrida</taxon>
        <taxon>Talitroidea</taxon>
        <taxon>Hyalellidae</taxon>
        <taxon>Hyalella</taxon>
    </lineage>
</organism>
<protein>
    <submittedName>
        <fullName evidence="3">Uncharacterized protein LOC108671942</fullName>
    </submittedName>
</protein>
<accession>A0A979FR00</accession>
<evidence type="ECO:0000259" key="1">
    <source>
        <dbReference type="PROSITE" id="PS50835"/>
    </source>
</evidence>
<dbReference type="PROSITE" id="PS50835">
    <property type="entry name" value="IG_LIKE"/>
    <property type="match status" value="2"/>
</dbReference>
<dbReference type="KEGG" id="hazt:108671942"/>
<dbReference type="AlphaFoldDB" id="A0A979FR00"/>
<feature type="domain" description="Ig-like" evidence="1">
    <location>
        <begin position="183"/>
        <end position="294"/>
    </location>
</feature>
<sequence length="419" mass="46945">MPRKEVIMQRKESPSYYSSCKPMDKKSALVVYCLQIIQRIILLDAFIVGSSLTLASSPFPRTILQYKSGSSFSSPSPQPPDGTQADSSPIFTRFAFEPEVSSTEQQSRAPVEIEMSFLEPPRALALAQHRGTPSNFPHPYEGEEGKYPLYPHVGTLGPYDNNWFPEDYRNSRRNIDRSSTGSPGVEIVSLGMPALVRVGDNINLTCDFRLLGEGQRIYTVNWWRDKDQFYTYNTEKHNNKSVYHFNGIKVDEWRSTERSVVLLNVSQATSGAYKCEVMTEAPAFKTAVMYKNMTVVVPPASISIYPQLPAPALYKPGETIQRFCTATDSSPRTDLQWHINDIPATSEEQTDYPDRVNDDGRISTRSSVELVAPVRFSAGRARVSCLASLNGQLLSNLSETLYADEMLPVPYNAYAVSQE</sequence>
<dbReference type="OrthoDB" id="6415662at2759"/>
<dbReference type="PANTHER" id="PTHR21261">
    <property type="entry name" value="BEAT PROTEIN"/>
    <property type="match status" value="1"/>
</dbReference>